<evidence type="ECO:0000256" key="5">
    <source>
        <dbReference type="ARBA" id="ARBA00023026"/>
    </source>
</evidence>
<evidence type="ECO:0000313" key="10">
    <source>
        <dbReference type="Proteomes" id="UP001377692"/>
    </source>
</evidence>
<feature type="domain" description="NEL" evidence="8">
    <location>
        <begin position="1592"/>
        <end position="1885"/>
    </location>
</feature>
<dbReference type="PROSITE" id="PS51450">
    <property type="entry name" value="LRR"/>
    <property type="match status" value="1"/>
</dbReference>
<keyword evidence="5" id="KW-0843">Virulence</keyword>
<dbReference type="InterPro" id="IPR029487">
    <property type="entry name" value="NEL_dom"/>
</dbReference>
<evidence type="ECO:0000256" key="7">
    <source>
        <dbReference type="SAM" id="MobiDB-lite"/>
    </source>
</evidence>
<dbReference type="Pfam" id="PF20178">
    <property type="entry name" value="ToxA_N"/>
    <property type="match status" value="1"/>
</dbReference>
<dbReference type="InterPro" id="IPR032675">
    <property type="entry name" value="LRR_dom_sf"/>
</dbReference>
<evidence type="ECO:0000256" key="1">
    <source>
        <dbReference type="ARBA" id="ARBA00000900"/>
    </source>
</evidence>
<feature type="region of interest" description="Disordered" evidence="7">
    <location>
        <begin position="1557"/>
        <end position="1593"/>
    </location>
</feature>
<comment type="caution">
    <text evidence="9">The sequence shown here is derived from an EMBL/GenBank/DDBJ whole genome shotgun (WGS) entry which is preliminary data.</text>
</comment>
<dbReference type="RefSeq" id="WP_339549200.1">
    <property type="nucleotide sequence ID" value="NZ_JBBHLD010000006.1"/>
</dbReference>
<dbReference type="SUPFAM" id="SSF52058">
    <property type="entry name" value="L domain-like"/>
    <property type="match status" value="1"/>
</dbReference>
<comment type="PTM">
    <text evidence="6">Ubiquitinated in the presence of host E1 ubiquitin-activating enzyme, E2 ubiquitin-conjugating enzyme and ubiquitin.</text>
</comment>
<dbReference type="PANTHER" id="PTHR48051">
    <property type="match status" value="1"/>
</dbReference>
<dbReference type="PANTHER" id="PTHR48051:SF1">
    <property type="entry name" value="RAS SUPPRESSOR PROTEIN 1"/>
    <property type="match status" value="1"/>
</dbReference>
<dbReference type="InterPro" id="IPR050216">
    <property type="entry name" value="LRR_domain-containing"/>
</dbReference>
<dbReference type="Gene3D" id="3.80.10.10">
    <property type="entry name" value="Ribonuclease Inhibitor"/>
    <property type="match status" value="2"/>
</dbReference>
<sequence length="1885" mass="210037">MPAITAPAGIVGDDAINPAYSLITGLVPDWFKALPAHQYAALRSATQQPLDWYEQACLQTPETVATFHAEHAHFRWLESQKQHALGQLTTLEAFAEPLLKTAITQRFGLEVDVRRAVLFHPKLADTPWSFANLSKDPAVEAAAAVRRATQPLLTAALQNFVAGDTQAGGMDLRRMKAVIYDPANEDQTLAIAPHEFAALCRELDLGAQYQKTLEAVFTPTSSADQAPGAAAFNQLGLLKRCESSTLKLHACVAYMKKHISERTYGLLLDVADNKRVMQDASPLLSRNLQLRDVDLTGVVAIGPSDDQGGLLGPFTVYIPEDPVCPLKEYASTLDFVSDLRDRMFSPGYLDFFRGLVADEQADALFATLTDRLYPLVWAEGGQLKVRRPDRQAKLHVRMHDYSQSFLTEFTLRKVRKLQTDALYHGVPTAVMDEKALEARLAYFAGGVLQALNIGAFFVPVLGQVMMVVTTVQLAYESYEGIESWSRGEREQALGYLMDVVENVALFAALGAAGAGAGTTPALERIPVETPSFIEELQSVTLANGKTRLIKPDITPFAHDILLPAGLKPDEFGLYHYQGKTWLALEDRVYSVKTSPGNPPQQRIEHPTKAISYEPLLRHNEAGAWQHEFERPRQWQGHTLFRRLGPSASGFSEETARRILAVSDTHETVLRQVLTENQRPPALLEDTLRRFRLDHEVSQDLAGTDANTRITAFQARYQTPPVDQAPSTQTITRRYPALPVGISDELARHASPAELEQLLAGKVPLRLAQEIHTYQQQVRLARAYEGLYLDNVNNPDTDRLVLHSVARLPGWADEIRIELRQGRFTGPVIDQVGAPDGPVRKVLTQHADGYHTYDGEGHELHGRDTIYSAILHALPDANRAALGFPNTWEGPALKQRVQQLPLLPRPELRKVLHMQPAKPGANSPMRLADGRVGYPLSGRGSLASTVLREDLLYLIRLLALEQDTQSAEAVLAALEGAGLSRVQISDRLNELMAERDALDQSLTAWSDAALELPDLHRRLDSRTRIQDALWLHWQATNLPEIGRGAATLRLDRILLIDYPAQLPAFFEQRIVRLHLVDYQGTGLMNSHTLGANIGPELQAVDNFLQRFRHLTSLEVSSPQGLTYSTLNLQPRQVFATLRELRLHDTRLGLSGGYIAGLSDRFPNLEVLDLSGCPINYVDDRPHIGNVRLRYLGLDRTGLVDWPAWLNSQSLTTIDHLSLRDNALTSVPDELALAPRTAQPRRRISLQGNLLSRRTILTLLADQPSEARQFDMAFDTPPSIQQSVQAYRRDQQQVLAIFDNWANASSSSTPLSAQATVARRQIGEAWLAFMRTDFLGATGPLQLTDISLANFPPQLPPHLYARVRELQLLRMTATREQLDRLLGHFTQLEALTLDGHVAPAGALPNLLASLPDLHHLTIRIEGGQIDDQAMAMFARMPQLESLNLEGNRLAASFDNENLQTLSDHLTRLTLSNTGLHAWPAWVETLLPLDILDLDDNQIVNLPDNILYNPRNDHAHTEISLRGNPLSDFTMSRAHGSEARNRSYSFLMDLPDEILQEHWRERHDSDSESDDSDDDDSVGSGDHGHAHSPALEPEMDAPDVDDWLLASVEENEAHRTVWETLQQGGEAPALLELVGRLAHTASYRTLGTRADFVARVWRILEVAGNSAEERALFNGMAHAGVERNGQGLYQTCHDGAWLVFNQMEIKVFTEQALKALPEQSRGQALYRLVLRLYRLEAVETIARERAGTRDEAEVRMAYKLNLAEALELPLAPKKMLYQACANVSPAELDAARAQVLADENGDPFLLFAARQDAWVDYLRETYAERFALLEQDYQQRVLDAPDETREPGGASPTLEALAPLFERLKLEYEQKVAHLIRELTIAESYRYA</sequence>
<evidence type="ECO:0000256" key="4">
    <source>
        <dbReference type="ARBA" id="ARBA00022737"/>
    </source>
</evidence>
<proteinExistence type="inferred from homology"/>
<comment type="catalytic activity">
    <reaction evidence="1">
        <text>S-ubiquitinyl-[E2 ubiquitin-conjugating enzyme]-L-cysteine + [acceptor protein]-L-lysine = [E2 ubiquitin-conjugating enzyme]-L-cysteine + N(6)-ubiquitinyl-[acceptor protein]-L-lysine.</text>
        <dbReference type="EC" id="2.3.2.27"/>
    </reaction>
</comment>
<evidence type="ECO:0000259" key="8">
    <source>
        <dbReference type="PROSITE" id="PS52053"/>
    </source>
</evidence>
<keyword evidence="10" id="KW-1185">Reference proteome</keyword>
<comment type="similarity">
    <text evidence="6">Belongs to the LRR-containing bacterial E3 ligase family.</text>
</comment>
<organism evidence="9 10">
    <name type="scientific">Pseudomonas kermanshahensis</name>
    <dbReference type="NCBI Taxonomy" id="2745482"/>
    <lineage>
        <taxon>Bacteria</taxon>
        <taxon>Pseudomonadati</taxon>
        <taxon>Pseudomonadota</taxon>
        <taxon>Gammaproteobacteria</taxon>
        <taxon>Pseudomonadales</taxon>
        <taxon>Pseudomonadaceae</taxon>
        <taxon>Pseudomonas</taxon>
    </lineage>
</organism>
<dbReference type="Proteomes" id="UP001377692">
    <property type="component" value="Unassembled WGS sequence"/>
</dbReference>
<keyword evidence="6" id="KW-1035">Host cytoplasm</keyword>
<keyword evidence="6" id="KW-0964">Secreted</keyword>
<keyword evidence="6" id="KW-0833">Ubl conjugation pathway</keyword>
<dbReference type="PROSITE" id="PS52053">
    <property type="entry name" value="NEL"/>
    <property type="match status" value="1"/>
</dbReference>
<dbReference type="Pfam" id="PF14496">
    <property type="entry name" value="NEL"/>
    <property type="match status" value="1"/>
</dbReference>
<dbReference type="EC" id="2.3.2.27" evidence="2"/>
<keyword evidence="4" id="KW-0677">Repeat</keyword>
<reference evidence="9 10" key="1">
    <citation type="submission" date="2024-02" db="EMBL/GenBank/DDBJ databases">
        <title>Identification of pathogenicity and growth-promoting functions of Pseudomonas putida variants.</title>
        <authorList>
            <person name="Sun J."/>
        </authorList>
    </citation>
    <scope>NUCLEOTIDE SEQUENCE [LARGE SCALE GENOMIC DNA]</scope>
    <source>
        <strain evidence="9 10">A04</strain>
    </source>
</reference>
<dbReference type="EMBL" id="JBBHLD010000006">
    <property type="protein sequence ID" value="MEJ5904925.1"/>
    <property type="molecule type" value="Genomic_DNA"/>
</dbReference>
<evidence type="ECO:0000313" key="9">
    <source>
        <dbReference type="EMBL" id="MEJ5904925.1"/>
    </source>
</evidence>
<keyword evidence="6" id="KW-0832">Ubl conjugation</keyword>
<name>A0ABU8R4Z4_9PSED</name>
<dbReference type="InterPro" id="IPR001611">
    <property type="entry name" value="Leu-rich_rpt"/>
</dbReference>
<feature type="compositionally biased region" description="Acidic residues" evidence="7">
    <location>
        <begin position="1564"/>
        <end position="1574"/>
    </location>
</feature>
<dbReference type="Gene3D" id="1.20.58.360">
    <property type="entry name" value="Shigella T3SS effector IpaH defines"/>
    <property type="match status" value="1"/>
</dbReference>
<dbReference type="InterPro" id="IPR046673">
    <property type="entry name" value="ToxA_N"/>
</dbReference>
<evidence type="ECO:0000256" key="3">
    <source>
        <dbReference type="ARBA" id="ARBA00022614"/>
    </source>
</evidence>
<keyword evidence="3" id="KW-0433">Leucine-rich repeat</keyword>
<accession>A0ABU8R4Z4</accession>
<evidence type="ECO:0000256" key="2">
    <source>
        <dbReference type="ARBA" id="ARBA00012483"/>
    </source>
</evidence>
<gene>
    <name evidence="9" type="ORF">V7V80_09580</name>
</gene>
<keyword evidence="6" id="KW-0808">Transferase</keyword>
<protein>
    <recommendedName>
        <fullName evidence="2">RING-type E3 ubiquitin transferase</fullName>
        <ecNumber evidence="2">2.3.2.27</ecNumber>
    </recommendedName>
</protein>
<feature type="active site" description="Glycyl thioester intermediate" evidence="6">
    <location>
        <position position="1689"/>
    </location>
</feature>
<evidence type="ECO:0000256" key="6">
    <source>
        <dbReference type="PROSITE-ProRule" id="PRU01398"/>
    </source>
</evidence>